<evidence type="ECO:0000313" key="2">
    <source>
        <dbReference type="Proteomes" id="UP000793456"/>
    </source>
</evidence>
<comment type="caution">
    <text evidence="1">The sequence shown here is derived from an EMBL/GenBank/DDBJ whole genome shotgun (WGS) entry which is preliminary data.</text>
</comment>
<dbReference type="EMBL" id="CM011692">
    <property type="protein sequence ID" value="TMS06292.1"/>
    <property type="molecule type" value="Genomic_DNA"/>
</dbReference>
<gene>
    <name evidence="1" type="ORF">E3U43_016051</name>
</gene>
<proteinExistence type="predicted"/>
<dbReference type="Proteomes" id="UP000793456">
    <property type="component" value="Chromosome XIX"/>
</dbReference>
<evidence type="ECO:0000313" key="1">
    <source>
        <dbReference type="EMBL" id="TMS06292.1"/>
    </source>
</evidence>
<name>A0ACD3QGD9_LARCR</name>
<organism evidence="1 2">
    <name type="scientific">Larimichthys crocea</name>
    <name type="common">Large yellow croaker</name>
    <name type="synonym">Pseudosciaena crocea</name>
    <dbReference type="NCBI Taxonomy" id="215358"/>
    <lineage>
        <taxon>Eukaryota</taxon>
        <taxon>Metazoa</taxon>
        <taxon>Chordata</taxon>
        <taxon>Craniata</taxon>
        <taxon>Vertebrata</taxon>
        <taxon>Euteleostomi</taxon>
        <taxon>Actinopterygii</taxon>
        <taxon>Neopterygii</taxon>
        <taxon>Teleostei</taxon>
        <taxon>Neoteleostei</taxon>
        <taxon>Acanthomorphata</taxon>
        <taxon>Eupercaria</taxon>
        <taxon>Sciaenidae</taxon>
        <taxon>Larimichthys</taxon>
    </lineage>
</organism>
<accession>A0ACD3QGD9</accession>
<sequence>MTAPLSKPSAVFYCWCSSWSAPTPPQHQYQQQQQQQRQEEDRKMVAAHTSSHSSESSEWIICLDKRPAERSGEDVDIIQARLKNVKAFERFHPSLLQRICLCGFYECLEKGITCESKHKL</sequence>
<protein>
    <submittedName>
        <fullName evidence="1">Uncharacterized protein</fullName>
    </submittedName>
</protein>
<reference evidence="1" key="1">
    <citation type="submission" date="2018-11" db="EMBL/GenBank/DDBJ databases">
        <title>The sequence and de novo assembly of Larimichthys crocea genome using PacBio and Hi-C technologies.</title>
        <authorList>
            <person name="Xu P."/>
            <person name="Chen B."/>
            <person name="Zhou Z."/>
            <person name="Ke Q."/>
            <person name="Wu Y."/>
            <person name="Bai H."/>
            <person name="Pu F."/>
        </authorList>
    </citation>
    <scope>NUCLEOTIDE SEQUENCE</scope>
    <source>
        <tissue evidence="1">Muscle</tissue>
    </source>
</reference>
<keyword evidence="2" id="KW-1185">Reference proteome</keyword>